<protein>
    <submittedName>
        <fullName evidence="2">NADPH-dependent ferric-chelate reductase</fullName>
    </submittedName>
</protein>
<organism evidence="2 3">
    <name type="scientific">Clavibacter michiganensis</name>
    <dbReference type="NCBI Taxonomy" id="28447"/>
    <lineage>
        <taxon>Bacteria</taxon>
        <taxon>Bacillati</taxon>
        <taxon>Actinomycetota</taxon>
        <taxon>Actinomycetes</taxon>
        <taxon>Micrococcales</taxon>
        <taxon>Microbacteriaceae</taxon>
        <taxon>Clavibacter</taxon>
    </lineage>
</organism>
<dbReference type="CDD" id="cd06193">
    <property type="entry name" value="siderophore_interacting"/>
    <property type="match status" value="1"/>
</dbReference>
<proteinExistence type="predicted"/>
<evidence type="ECO:0000313" key="3">
    <source>
        <dbReference type="Proteomes" id="UP000195106"/>
    </source>
</evidence>
<dbReference type="PROSITE" id="PS51384">
    <property type="entry name" value="FAD_FR"/>
    <property type="match status" value="1"/>
</dbReference>
<gene>
    <name evidence="2" type="primary">yqjH</name>
    <name evidence="2" type="ORF">CMsap09_12980</name>
</gene>
<dbReference type="Pfam" id="PF04954">
    <property type="entry name" value="SIP"/>
    <property type="match status" value="1"/>
</dbReference>
<reference evidence="2 3" key="1">
    <citation type="submission" date="2016-08" db="EMBL/GenBank/DDBJ databases">
        <title>Genome sequence of Clavibacter michiganensis spp. strain CASJ009.</title>
        <authorList>
            <person name="Thapa S.P."/>
            <person name="Coaker G."/>
        </authorList>
    </citation>
    <scope>NUCLEOTIDE SEQUENCE [LARGE SCALE GENOMIC DNA]</scope>
    <source>
        <strain evidence="2">CASJ009</strain>
    </source>
</reference>
<name>A0A251XW95_9MICO</name>
<dbReference type="Gene3D" id="2.40.30.10">
    <property type="entry name" value="Translation factors"/>
    <property type="match status" value="1"/>
</dbReference>
<dbReference type="AlphaFoldDB" id="A0A251XW95"/>
<dbReference type="InterPro" id="IPR039261">
    <property type="entry name" value="FNR_nucleotide-bd"/>
</dbReference>
<dbReference type="SUPFAM" id="SSF63380">
    <property type="entry name" value="Riboflavin synthase domain-like"/>
    <property type="match status" value="1"/>
</dbReference>
<sequence length="295" mass="30831">MPSAVPHPPYRLFETAVVRAARVSPAFVRVTLTGPTLDLFAPWGLDQRIKLVLPRPDGAGGGWAGPLAGDVDGLAVEDWRHRVAGMPAAERHPLRTYTPRAVRPEAAEVDVDLLVHEPAGPASAWALAARPGARLLVSGPDVRAGDRRHGIQWRPDLPPGRVLLVGDEAAVPAIAGILRTLDPAACGVALVEADAPDAWPPVEARPDGVEVRAVRRIPGRPAAALGEALAAWAAEHAAAAVADGPRFAAWIATESAAVAGLRAAVVAQGVDPARVQAQGYWRAEGRRRDPAGEVG</sequence>
<dbReference type="PANTHER" id="PTHR30157:SF0">
    <property type="entry name" value="NADPH-DEPENDENT FERRIC-CHELATE REDUCTASE"/>
    <property type="match status" value="1"/>
</dbReference>
<dbReference type="InterPro" id="IPR017927">
    <property type="entry name" value="FAD-bd_FR_type"/>
</dbReference>
<dbReference type="InterPro" id="IPR039374">
    <property type="entry name" value="SIP_fam"/>
</dbReference>
<dbReference type="PANTHER" id="PTHR30157">
    <property type="entry name" value="FERRIC REDUCTASE, NADPH-DEPENDENT"/>
    <property type="match status" value="1"/>
</dbReference>
<accession>A0A251XW95</accession>
<dbReference type="InterPro" id="IPR007037">
    <property type="entry name" value="SIP_rossman_dom"/>
</dbReference>
<dbReference type="Proteomes" id="UP000195106">
    <property type="component" value="Unassembled WGS sequence"/>
</dbReference>
<evidence type="ECO:0000313" key="2">
    <source>
        <dbReference type="EMBL" id="OUE09854.1"/>
    </source>
</evidence>
<dbReference type="InterPro" id="IPR013113">
    <property type="entry name" value="SIP_FAD-bd"/>
</dbReference>
<dbReference type="InterPro" id="IPR017938">
    <property type="entry name" value="Riboflavin_synthase-like_b-brl"/>
</dbReference>
<dbReference type="GO" id="GO:0016491">
    <property type="term" value="F:oxidoreductase activity"/>
    <property type="evidence" value="ECO:0007669"/>
    <property type="project" value="InterPro"/>
</dbReference>
<feature type="domain" description="FAD-binding FR-type" evidence="1">
    <location>
        <begin position="10"/>
        <end position="147"/>
    </location>
</feature>
<comment type="caution">
    <text evidence="2">The sequence shown here is derived from an EMBL/GenBank/DDBJ whole genome shotgun (WGS) entry which is preliminary data.</text>
</comment>
<dbReference type="Gene3D" id="3.40.50.80">
    <property type="entry name" value="Nucleotide-binding domain of ferredoxin-NADP reductase (FNR) module"/>
    <property type="match status" value="1"/>
</dbReference>
<evidence type="ECO:0000259" key="1">
    <source>
        <dbReference type="PROSITE" id="PS51384"/>
    </source>
</evidence>
<dbReference type="EMBL" id="MDHJ01000001">
    <property type="protein sequence ID" value="OUE09854.1"/>
    <property type="molecule type" value="Genomic_DNA"/>
</dbReference>
<dbReference type="Pfam" id="PF08021">
    <property type="entry name" value="FAD_binding_9"/>
    <property type="match status" value="1"/>
</dbReference>